<comment type="caution">
    <text evidence="1">The sequence shown here is derived from an EMBL/GenBank/DDBJ whole genome shotgun (WGS) entry which is preliminary data.</text>
</comment>
<evidence type="ECO:0000313" key="1">
    <source>
        <dbReference type="EMBL" id="MEK0189119.1"/>
    </source>
</evidence>
<dbReference type="Proteomes" id="UP001384579">
    <property type="component" value="Unassembled WGS sequence"/>
</dbReference>
<dbReference type="InterPro" id="IPR013321">
    <property type="entry name" value="Arc_rbn_hlx_hlx"/>
</dbReference>
<reference evidence="1 2" key="1">
    <citation type="journal article" date="2020" name="Harmful Algae">
        <title>Molecular and morphological characterization of a novel dihydroanatoxin-a producing Microcoleus species (cyanobacteria) from the Russian River, California, USA.</title>
        <authorList>
            <person name="Conklin K.Y."/>
            <person name="Stancheva R."/>
            <person name="Otten T.G."/>
            <person name="Fadness R."/>
            <person name="Boyer G.L."/>
            <person name="Read B."/>
            <person name="Zhang X."/>
            <person name="Sheath R.G."/>
        </authorList>
    </citation>
    <scope>NUCLEOTIDE SEQUENCE [LARGE SCALE GENOMIC DNA]</scope>
    <source>
        <strain evidence="1 2">PTRS2</strain>
    </source>
</reference>
<protein>
    <submittedName>
        <fullName evidence="1">Uncharacterized protein</fullName>
    </submittedName>
</protein>
<proteinExistence type="predicted"/>
<sequence length="71" mass="7795">MGKSTEVSAKRHDPNYIQLSGDVRKELGLQFKAACTLKQLNIGEGLEEAIEIWFQAQQAPSSSNSSKKGDE</sequence>
<keyword evidence="2" id="KW-1185">Reference proteome</keyword>
<dbReference type="EMBL" id="JBBLXS010000958">
    <property type="protein sequence ID" value="MEK0189119.1"/>
    <property type="molecule type" value="Genomic_DNA"/>
</dbReference>
<gene>
    <name evidence="1" type="ORF">WMG39_30365</name>
</gene>
<evidence type="ECO:0000313" key="2">
    <source>
        <dbReference type="Proteomes" id="UP001384579"/>
    </source>
</evidence>
<dbReference type="Gene3D" id="1.10.1220.10">
    <property type="entry name" value="Met repressor-like"/>
    <property type="match status" value="1"/>
</dbReference>
<dbReference type="RefSeq" id="WP_293231592.1">
    <property type="nucleotide sequence ID" value="NZ_JBBLXS010000958.1"/>
</dbReference>
<accession>A0ABU8YXI8</accession>
<name>A0ABU8YXI8_9CYAN</name>
<organism evidence="1 2">
    <name type="scientific">Microcoleus anatoxicus PTRS2</name>
    <dbReference type="NCBI Taxonomy" id="2705321"/>
    <lineage>
        <taxon>Bacteria</taxon>
        <taxon>Bacillati</taxon>
        <taxon>Cyanobacteriota</taxon>
        <taxon>Cyanophyceae</taxon>
        <taxon>Oscillatoriophycideae</taxon>
        <taxon>Oscillatoriales</taxon>
        <taxon>Microcoleaceae</taxon>
        <taxon>Microcoleus</taxon>
        <taxon>Microcoleus anatoxicus</taxon>
    </lineage>
</organism>